<keyword evidence="4" id="KW-0472">Membrane</keyword>
<feature type="transmembrane region" description="Helical" evidence="4">
    <location>
        <begin position="512"/>
        <end position="533"/>
    </location>
</feature>
<keyword evidence="4" id="KW-0812">Transmembrane</keyword>
<keyword evidence="1 5" id="KW-0732">Signal</keyword>
<dbReference type="InterPro" id="IPR053255">
    <property type="entry name" value="EGF-like_domain"/>
</dbReference>
<feature type="region of interest" description="Disordered" evidence="3">
    <location>
        <begin position="446"/>
        <end position="468"/>
    </location>
</feature>
<evidence type="ECO:0000313" key="7">
    <source>
        <dbReference type="EMBL" id="SSX09332.1"/>
    </source>
</evidence>
<dbReference type="InterPro" id="IPR000742">
    <property type="entry name" value="EGF"/>
</dbReference>
<dbReference type="PANTHER" id="PTHR24047">
    <property type="entry name" value="FI01909P-RELATED"/>
    <property type="match status" value="1"/>
</dbReference>
<dbReference type="EMBL" id="UFQT01001167">
    <property type="protein sequence ID" value="SSX29234.1"/>
    <property type="molecule type" value="Genomic_DNA"/>
</dbReference>
<dbReference type="PANTHER" id="PTHR24047:SF32">
    <property type="entry name" value="FI01909P-RELATED"/>
    <property type="match status" value="1"/>
</dbReference>
<dbReference type="SMART" id="SM00181">
    <property type="entry name" value="EGF"/>
    <property type="match status" value="5"/>
</dbReference>
<dbReference type="AlphaFoldDB" id="A0A336KZH5"/>
<feature type="domain" description="EMI" evidence="6">
    <location>
        <begin position="23"/>
        <end position="106"/>
    </location>
</feature>
<evidence type="ECO:0000256" key="3">
    <source>
        <dbReference type="SAM" id="MobiDB-lite"/>
    </source>
</evidence>
<gene>
    <name evidence="7" type="primary">CSON001024</name>
</gene>
<name>A0A336KZH5_CULSO</name>
<evidence type="ECO:0000259" key="6">
    <source>
        <dbReference type="PROSITE" id="PS51041"/>
    </source>
</evidence>
<dbReference type="OMA" id="CNEGFRN"/>
<evidence type="ECO:0000256" key="1">
    <source>
        <dbReference type="ARBA" id="ARBA00022729"/>
    </source>
</evidence>
<accession>A0A336KZH5</accession>
<keyword evidence="2" id="KW-1015">Disulfide bond</keyword>
<keyword evidence="4" id="KW-1133">Transmembrane helix</keyword>
<evidence type="ECO:0000256" key="4">
    <source>
        <dbReference type="SAM" id="Phobius"/>
    </source>
</evidence>
<dbReference type="VEuPathDB" id="VectorBase:CSON001024"/>
<dbReference type="Gene3D" id="2.10.25.10">
    <property type="entry name" value="Laminin"/>
    <property type="match status" value="5"/>
</dbReference>
<dbReference type="PROSITE" id="PS51041">
    <property type="entry name" value="EMI"/>
    <property type="match status" value="1"/>
</dbReference>
<feature type="compositionally biased region" description="Basic and acidic residues" evidence="3">
    <location>
        <begin position="230"/>
        <end position="240"/>
    </location>
</feature>
<sequence>MKNLHILTIIVVISIFVVIIEGNPAICTKTKTEIKYRNETIEYTEVESVEVKCKRKFFSNPFKQPKMCQELRNVTKTKTELVPYEENRIVKECCPGYERRGYKCIPICEKFCENSKCTGPNVCKCNKGYTHFNDYRCVPACNNCEHGQCIAPNVCDCYNGYEAIDGVCKPICDPPCEYGVCSEPNVCDFDQESKVFEENVKIRTTTEEYEDDNDDDVEYDDEINARNADDHGLHTSEEIRPMTSPKTLSMTTTDIPSLSSPSNPCSEGYGLDSSGDCKLQCEIDCHYGTYQHGTCSCNEGFRNSPANPCVCEPHCDNECHNGLCIGNNTCLCDEGYKLNPEDNFICLDSNTCHCLNGDCANPDVCNCWPGYKLVYSETNYHRCEPLCGDPNNPEGCVNGRCFAPYLCQCNEGFIHGPENNFTCYANMNCDECIKSGLNCLPSCYTTTTTTSRSTTESESSSSESIEITPKTEITYSDDEYDDYSVTTDISEYPDTMNDQIVRADIVHSKYRLIYYGIIVLTFIILMSLTVILIMKRINKPIDYDVNRREHSENNVYFIKKQDNVKLELENL</sequence>
<dbReference type="EMBL" id="UFQS01001167">
    <property type="protein sequence ID" value="SSX09332.1"/>
    <property type="molecule type" value="Genomic_DNA"/>
</dbReference>
<reference evidence="8" key="2">
    <citation type="submission" date="2018-07" db="EMBL/GenBank/DDBJ databases">
        <authorList>
            <person name="Quirk P.G."/>
            <person name="Krulwich T.A."/>
        </authorList>
    </citation>
    <scope>NUCLEOTIDE SEQUENCE</scope>
</reference>
<feature type="signal peptide" evidence="5">
    <location>
        <begin position="1"/>
        <end position="22"/>
    </location>
</feature>
<evidence type="ECO:0000256" key="2">
    <source>
        <dbReference type="ARBA" id="ARBA00023157"/>
    </source>
</evidence>
<dbReference type="InterPro" id="IPR011489">
    <property type="entry name" value="EMI_domain"/>
</dbReference>
<organism evidence="7">
    <name type="scientific">Culicoides sonorensis</name>
    <name type="common">Biting midge</name>
    <dbReference type="NCBI Taxonomy" id="179676"/>
    <lineage>
        <taxon>Eukaryota</taxon>
        <taxon>Metazoa</taxon>
        <taxon>Ecdysozoa</taxon>
        <taxon>Arthropoda</taxon>
        <taxon>Hexapoda</taxon>
        <taxon>Insecta</taxon>
        <taxon>Pterygota</taxon>
        <taxon>Neoptera</taxon>
        <taxon>Endopterygota</taxon>
        <taxon>Diptera</taxon>
        <taxon>Nematocera</taxon>
        <taxon>Chironomoidea</taxon>
        <taxon>Ceratopogonidae</taxon>
        <taxon>Ceratopogoninae</taxon>
        <taxon>Culicoides</taxon>
        <taxon>Monoculicoides</taxon>
    </lineage>
</organism>
<reference evidence="7" key="1">
    <citation type="submission" date="2018-04" db="EMBL/GenBank/DDBJ databases">
        <authorList>
            <person name="Go L.Y."/>
            <person name="Mitchell J.A."/>
        </authorList>
    </citation>
    <scope>NUCLEOTIDE SEQUENCE</scope>
    <source>
        <tissue evidence="7">Whole organism</tissue>
    </source>
</reference>
<evidence type="ECO:0000313" key="8">
    <source>
        <dbReference type="EMBL" id="SSX29234.1"/>
    </source>
</evidence>
<protein>
    <submittedName>
        <fullName evidence="7">CSON001024 protein</fullName>
    </submittedName>
</protein>
<evidence type="ECO:0000256" key="5">
    <source>
        <dbReference type="SAM" id="SignalP"/>
    </source>
</evidence>
<feature type="region of interest" description="Disordered" evidence="3">
    <location>
        <begin position="230"/>
        <end position="261"/>
    </location>
</feature>
<proteinExistence type="predicted"/>
<feature type="compositionally biased region" description="Polar residues" evidence="3">
    <location>
        <begin position="244"/>
        <end position="261"/>
    </location>
</feature>
<feature type="chain" id="PRO_5033342810" evidence="5">
    <location>
        <begin position="23"/>
        <end position="571"/>
    </location>
</feature>